<sequence>MQTAENLLKKYLKLLNCESGESLEPRQFLPNFIDQSILSNDEKHAIKDEDDLGIIYRQNLFFLRILPLKGQIAFDVVLDIFGRCGRPDLIDILRSDEERLDQLCEEIVSVHLVSAVSGPPADDVDKIDGRICRMKQSVLKAPHQNLENRSKIYELIDSIKIFQIDQSKLIDEQRIESLGEGSYGQVVKMMFQRTPVAVKCFKVYDEFSLKMFYEETLSMSKLNHPNVLHFVGYVHEESSRKLWLVTEYVHGGSLKRFCDPMNHDTRHLSVQEKVEIAIGCLEGLDYLHNMRLCHKDIHPGNILVSNDLSAVKISDFGLSEFKTINSTYITTKLTGVYMYRPPEFASNEGYMRHATLSDVFSMGAVLCELFSEKPFWHLKDGSPYSMANVMYTIKDHFDSGQPLQPESLSYIDEKISSILINSLNVDLRKRISAYEMLKLFKEL</sequence>
<name>A0A915HZ55_ROMCU</name>
<protein>
    <submittedName>
        <fullName evidence="4">Protein kinase domain-containing protein</fullName>
    </submittedName>
</protein>
<dbReference type="Pfam" id="PF00069">
    <property type="entry name" value="Pkinase"/>
    <property type="match status" value="1"/>
</dbReference>
<keyword evidence="1" id="KW-0067">ATP-binding</keyword>
<keyword evidence="3" id="KW-1185">Reference proteome</keyword>
<dbReference type="InterPro" id="IPR000719">
    <property type="entry name" value="Prot_kinase_dom"/>
</dbReference>
<evidence type="ECO:0000313" key="3">
    <source>
        <dbReference type="Proteomes" id="UP000887565"/>
    </source>
</evidence>
<dbReference type="CDD" id="cd01671">
    <property type="entry name" value="CARD"/>
    <property type="match status" value="1"/>
</dbReference>
<feature type="binding site" evidence="1">
    <location>
        <position position="199"/>
    </location>
    <ligand>
        <name>ATP</name>
        <dbReference type="ChEBI" id="CHEBI:30616"/>
    </ligand>
</feature>
<keyword evidence="1" id="KW-0547">Nucleotide-binding</keyword>
<dbReference type="Gene3D" id="1.10.533.10">
    <property type="entry name" value="Death Domain, Fas"/>
    <property type="match status" value="1"/>
</dbReference>
<reference evidence="4" key="1">
    <citation type="submission" date="2022-11" db="UniProtKB">
        <authorList>
            <consortium name="WormBaseParasite"/>
        </authorList>
    </citation>
    <scope>IDENTIFICATION</scope>
</reference>
<dbReference type="InterPro" id="IPR017441">
    <property type="entry name" value="Protein_kinase_ATP_BS"/>
</dbReference>
<organism evidence="3 4">
    <name type="scientific">Romanomermis culicivorax</name>
    <name type="common">Nematode worm</name>
    <dbReference type="NCBI Taxonomy" id="13658"/>
    <lineage>
        <taxon>Eukaryota</taxon>
        <taxon>Metazoa</taxon>
        <taxon>Ecdysozoa</taxon>
        <taxon>Nematoda</taxon>
        <taxon>Enoplea</taxon>
        <taxon>Dorylaimia</taxon>
        <taxon>Mermithida</taxon>
        <taxon>Mermithoidea</taxon>
        <taxon>Mermithidae</taxon>
        <taxon>Romanomermis</taxon>
    </lineage>
</organism>
<dbReference type="InterPro" id="IPR011029">
    <property type="entry name" value="DEATH-like_dom_sf"/>
</dbReference>
<dbReference type="WBParaSite" id="nRc.2.0.1.t06546-RA">
    <property type="protein sequence ID" value="nRc.2.0.1.t06546-RA"/>
    <property type="gene ID" value="nRc.2.0.1.g06546"/>
</dbReference>
<dbReference type="Gene3D" id="3.30.200.20">
    <property type="entry name" value="Phosphorylase Kinase, domain 1"/>
    <property type="match status" value="1"/>
</dbReference>
<dbReference type="InterPro" id="IPR051681">
    <property type="entry name" value="Ser/Thr_Kinases-Pseudokinases"/>
</dbReference>
<dbReference type="GO" id="GO:0004674">
    <property type="term" value="F:protein serine/threonine kinase activity"/>
    <property type="evidence" value="ECO:0007669"/>
    <property type="project" value="TreeGrafter"/>
</dbReference>
<dbReference type="GO" id="GO:0005524">
    <property type="term" value="F:ATP binding"/>
    <property type="evidence" value="ECO:0007669"/>
    <property type="project" value="UniProtKB-UniRule"/>
</dbReference>
<dbReference type="SUPFAM" id="SSF56112">
    <property type="entry name" value="Protein kinase-like (PK-like)"/>
    <property type="match status" value="1"/>
</dbReference>
<dbReference type="Gene3D" id="1.10.510.10">
    <property type="entry name" value="Transferase(Phosphotransferase) domain 1"/>
    <property type="match status" value="1"/>
</dbReference>
<dbReference type="PROSITE" id="PS00107">
    <property type="entry name" value="PROTEIN_KINASE_ATP"/>
    <property type="match status" value="1"/>
</dbReference>
<dbReference type="SUPFAM" id="SSF47986">
    <property type="entry name" value="DEATH domain"/>
    <property type="match status" value="1"/>
</dbReference>
<dbReference type="PROSITE" id="PS50011">
    <property type="entry name" value="PROTEIN_KINASE_DOM"/>
    <property type="match status" value="1"/>
</dbReference>
<evidence type="ECO:0000259" key="2">
    <source>
        <dbReference type="PROSITE" id="PS50011"/>
    </source>
</evidence>
<dbReference type="Proteomes" id="UP000887565">
    <property type="component" value="Unplaced"/>
</dbReference>
<dbReference type="AlphaFoldDB" id="A0A915HZ55"/>
<evidence type="ECO:0000256" key="1">
    <source>
        <dbReference type="PROSITE-ProRule" id="PRU10141"/>
    </source>
</evidence>
<dbReference type="PANTHER" id="PTHR44329">
    <property type="entry name" value="SERINE/THREONINE-PROTEIN KINASE TNNI3K-RELATED"/>
    <property type="match status" value="1"/>
</dbReference>
<feature type="domain" description="Protein kinase" evidence="2">
    <location>
        <begin position="172"/>
        <end position="443"/>
    </location>
</feature>
<proteinExistence type="predicted"/>
<dbReference type="InterPro" id="IPR011009">
    <property type="entry name" value="Kinase-like_dom_sf"/>
</dbReference>
<accession>A0A915HZ55</accession>
<evidence type="ECO:0000313" key="4">
    <source>
        <dbReference type="WBParaSite" id="nRc.2.0.1.t06546-RA"/>
    </source>
</evidence>